<feature type="non-terminal residue" evidence="1">
    <location>
        <position position="1"/>
    </location>
</feature>
<comment type="caution">
    <text evidence="1">The sequence shown here is derived from an EMBL/GenBank/DDBJ whole genome shotgun (WGS) entry which is preliminary data.</text>
</comment>
<accession>A0A2P5C5M9</accession>
<protein>
    <submittedName>
        <fullName evidence="1">Uncharacterized protein</fullName>
    </submittedName>
</protein>
<dbReference type="Proteomes" id="UP000237105">
    <property type="component" value="Unassembled WGS sequence"/>
</dbReference>
<evidence type="ECO:0000313" key="2">
    <source>
        <dbReference type="Proteomes" id="UP000237105"/>
    </source>
</evidence>
<sequence>SSRDSHICPEKLAPKDFTSNLSWTVDLSPKKRIKQHQHRRTPTHLPHHESEACFSFLLLCSSSSFTCSASLSCVWAFTSCKALGLLLVDC</sequence>
<dbReference type="AlphaFoldDB" id="A0A2P5C5M9"/>
<gene>
    <name evidence="1" type="ORF">PanWU01x14_182960</name>
</gene>
<organism evidence="1 2">
    <name type="scientific">Parasponia andersonii</name>
    <name type="common">Sponia andersonii</name>
    <dbReference type="NCBI Taxonomy" id="3476"/>
    <lineage>
        <taxon>Eukaryota</taxon>
        <taxon>Viridiplantae</taxon>
        <taxon>Streptophyta</taxon>
        <taxon>Embryophyta</taxon>
        <taxon>Tracheophyta</taxon>
        <taxon>Spermatophyta</taxon>
        <taxon>Magnoliopsida</taxon>
        <taxon>eudicotyledons</taxon>
        <taxon>Gunneridae</taxon>
        <taxon>Pentapetalae</taxon>
        <taxon>rosids</taxon>
        <taxon>fabids</taxon>
        <taxon>Rosales</taxon>
        <taxon>Cannabaceae</taxon>
        <taxon>Parasponia</taxon>
    </lineage>
</organism>
<name>A0A2P5C5M9_PARAD</name>
<evidence type="ECO:0000313" key="1">
    <source>
        <dbReference type="EMBL" id="PON56284.1"/>
    </source>
</evidence>
<dbReference type="EMBL" id="JXTB01000173">
    <property type="protein sequence ID" value="PON56284.1"/>
    <property type="molecule type" value="Genomic_DNA"/>
</dbReference>
<keyword evidence="2" id="KW-1185">Reference proteome</keyword>
<reference evidence="2" key="1">
    <citation type="submission" date="2016-06" db="EMBL/GenBank/DDBJ databases">
        <title>Parallel loss of symbiosis genes in relatives of nitrogen-fixing non-legume Parasponia.</title>
        <authorList>
            <person name="Van Velzen R."/>
            <person name="Holmer R."/>
            <person name="Bu F."/>
            <person name="Rutten L."/>
            <person name="Van Zeijl A."/>
            <person name="Liu W."/>
            <person name="Santuari L."/>
            <person name="Cao Q."/>
            <person name="Sharma T."/>
            <person name="Shen D."/>
            <person name="Roswanjaya Y."/>
            <person name="Wardhani T."/>
            <person name="Kalhor M.S."/>
            <person name="Jansen J."/>
            <person name="Van den Hoogen J."/>
            <person name="Gungor B."/>
            <person name="Hartog M."/>
            <person name="Hontelez J."/>
            <person name="Verver J."/>
            <person name="Yang W.-C."/>
            <person name="Schijlen E."/>
            <person name="Repin R."/>
            <person name="Schilthuizen M."/>
            <person name="Schranz E."/>
            <person name="Heidstra R."/>
            <person name="Miyata K."/>
            <person name="Fedorova E."/>
            <person name="Kohlen W."/>
            <person name="Bisseling T."/>
            <person name="Smit S."/>
            <person name="Geurts R."/>
        </authorList>
    </citation>
    <scope>NUCLEOTIDE SEQUENCE [LARGE SCALE GENOMIC DNA]</scope>
    <source>
        <strain evidence="2">cv. WU1-14</strain>
    </source>
</reference>
<proteinExistence type="predicted"/>